<feature type="region of interest" description="Disordered" evidence="1">
    <location>
        <begin position="43"/>
        <end position="62"/>
    </location>
</feature>
<dbReference type="AlphaFoldDB" id="A0A6L2K5B8"/>
<accession>A0A6L2K5B8</accession>
<evidence type="ECO:0000313" key="2">
    <source>
        <dbReference type="EMBL" id="GEU44556.1"/>
    </source>
</evidence>
<reference evidence="2" key="1">
    <citation type="journal article" date="2019" name="Sci. Rep.">
        <title>Draft genome of Tanacetum cinerariifolium, the natural source of mosquito coil.</title>
        <authorList>
            <person name="Yamashiro T."/>
            <person name="Shiraishi A."/>
            <person name="Satake H."/>
            <person name="Nakayama K."/>
        </authorList>
    </citation>
    <scope>NUCLEOTIDE SEQUENCE</scope>
</reference>
<sequence length="165" mass="18577">MFREGIMNREIDDNDVIIDLDEQIMSRYCGGNEMNNNGNRYCGGNEMNNNGDNSDQGSDEVEVSDDGIEIIGEQGNEICSDQSDEANVSDHDDENIVDEEHIIDKLEVNMKGFRFSVDEDFILDTLHLEVNCVTPISFFTLIDGPQFPEASSQFLPYVLCGIHQQ</sequence>
<gene>
    <name evidence="2" type="ORF">Tci_016534</name>
</gene>
<protein>
    <submittedName>
        <fullName evidence="2">Uncharacterized protein</fullName>
    </submittedName>
</protein>
<dbReference type="EMBL" id="BKCJ010001862">
    <property type="protein sequence ID" value="GEU44556.1"/>
    <property type="molecule type" value="Genomic_DNA"/>
</dbReference>
<proteinExistence type="predicted"/>
<comment type="caution">
    <text evidence="2">The sequence shown here is derived from an EMBL/GenBank/DDBJ whole genome shotgun (WGS) entry which is preliminary data.</text>
</comment>
<evidence type="ECO:0000256" key="1">
    <source>
        <dbReference type="SAM" id="MobiDB-lite"/>
    </source>
</evidence>
<name>A0A6L2K5B8_TANCI</name>
<organism evidence="2">
    <name type="scientific">Tanacetum cinerariifolium</name>
    <name type="common">Dalmatian daisy</name>
    <name type="synonym">Chrysanthemum cinerariifolium</name>
    <dbReference type="NCBI Taxonomy" id="118510"/>
    <lineage>
        <taxon>Eukaryota</taxon>
        <taxon>Viridiplantae</taxon>
        <taxon>Streptophyta</taxon>
        <taxon>Embryophyta</taxon>
        <taxon>Tracheophyta</taxon>
        <taxon>Spermatophyta</taxon>
        <taxon>Magnoliopsida</taxon>
        <taxon>eudicotyledons</taxon>
        <taxon>Gunneridae</taxon>
        <taxon>Pentapetalae</taxon>
        <taxon>asterids</taxon>
        <taxon>campanulids</taxon>
        <taxon>Asterales</taxon>
        <taxon>Asteraceae</taxon>
        <taxon>Asteroideae</taxon>
        <taxon>Anthemideae</taxon>
        <taxon>Anthemidinae</taxon>
        <taxon>Tanacetum</taxon>
    </lineage>
</organism>